<name>A0ABV2SBV3_9GAMM</name>
<reference evidence="3 4" key="1">
    <citation type="submission" date="2024-06" db="EMBL/GenBank/DDBJ databases">
        <title>Genomic Encyclopedia of Type Strains, Phase V (KMG-V): Genome sequencing to study the core and pangenomes of soil and plant-associated prokaryotes.</title>
        <authorList>
            <person name="Whitman W."/>
        </authorList>
    </citation>
    <scope>NUCLEOTIDE SEQUENCE [LARGE SCALE GENOMIC DNA]</scope>
    <source>
        <strain evidence="3 4">NE40</strain>
    </source>
</reference>
<dbReference type="EMBL" id="JBEWTB010000002">
    <property type="protein sequence ID" value="MET4755246.1"/>
    <property type="molecule type" value="Genomic_DNA"/>
</dbReference>
<evidence type="ECO:0000256" key="1">
    <source>
        <dbReference type="ARBA" id="ARBA00008779"/>
    </source>
</evidence>
<dbReference type="Pfam" id="PF00884">
    <property type="entry name" value="Sulfatase"/>
    <property type="match status" value="1"/>
</dbReference>
<gene>
    <name evidence="3" type="ORF">V5J35_000438</name>
</gene>
<sequence length="125" mass="13535">MTGRESRRPLYAAVVDAMDQAVGRVLTTLDEENIADNTIVMFFSDNGATRVHGRGGGDNAPYRGGKGEVYEGGIRVVSVMRWPALICCQHLPTVHRPDAESRFSSLLKYRSITPLASPPSMVAGS</sequence>
<evidence type="ECO:0000313" key="4">
    <source>
        <dbReference type="Proteomes" id="UP001549366"/>
    </source>
</evidence>
<comment type="caution">
    <text evidence="3">The sequence shown here is derived from an EMBL/GenBank/DDBJ whole genome shotgun (WGS) entry which is preliminary data.</text>
</comment>
<dbReference type="InterPro" id="IPR050738">
    <property type="entry name" value="Sulfatase"/>
</dbReference>
<accession>A0ABV2SBV3</accession>
<keyword evidence="4" id="KW-1185">Reference proteome</keyword>
<organism evidence="3 4">
    <name type="scientific">Endozoicomonas lisbonensis</name>
    <dbReference type="NCBI Taxonomy" id="3120522"/>
    <lineage>
        <taxon>Bacteria</taxon>
        <taxon>Pseudomonadati</taxon>
        <taxon>Pseudomonadota</taxon>
        <taxon>Gammaproteobacteria</taxon>
        <taxon>Oceanospirillales</taxon>
        <taxon>Endozoicomonadaceae</taxon>
        <taxon>Endozoicomonas</taxon>
    </lineage>
</organism>
<feature type="domain" description="Sulfatase N-terminal" evidence="2">
    <location>
        <begin position="6"/>
        <end position="84"/>
    </location>
</feature>
<dbReference type="InterPro" id="IPR000917">
    <property type="entry name" value="Sulfatase_N"/>
</dbReference>
<evidence type="ECO:0000259" key="2">
    <source>
        <dbReference type="Pfam" id="PF00884"/>
    </source>
</evidence>
<proteinExistence type="inferred from homology"/>
<dbReference type="InterPro" id="IPR017850">
    <property type="entry name" value="Alkaline_phosphatase_core_sf"/>
</dbReference>
<evidence type="ECO:0000313" key="3">
    <source>
        <dbReference type="EMBL" id="MET4755246.1"/>
    </source>
</evidence>
<dbReference type="SUPFAM" id="SSF53649">
    <property type="entry name" value="Alkaline phosphatase-like"/>
    <property type="match status" value="1"/>
</dbReference>
<protein>
    <submittedName>
        <fullName evidence="3">Arylsulfatase A-like enzyme</fullName>
    </submittedName>
</protein>
<comment type="similarity">
    <text evidence="1">Belongs to the sulfatase family.</text>
</comment>
<dbReference type="Proteomes" id="UP001549366">
    <property type="component" value="Unassembled WGS sequence"/>
</dbReference>
<dbReference type="Gene3D" id="3.40.720.10">
    <property type="entry name" value="Alkaline Phosphatase, subunit A"/>
    <property type="match status" value="1"/>
</dbReference>
<dbReference type="PANTHER" id="PTHR42693:SF33">
    <property type="entry name" value="ARYLSULFATASE"/>
    <property type="match status" value="1"/>
</dbReference>
<dbReference type="PANTHER" id="PTHR42693">
    <property type="entry name" value="ARYLSULFATASE FAMILY MEMBER"/>
    <property type="match status" value="1"/>
</dbReference>